<evidence type="ECO:0000256" key="8">
    <source>
        <dbReference type="ARBA" id="ARBA00023136"/>
    </source>
</evidence>
<dbReference type="InterPro" id="IPR031468">
    <property type="entry name" value="SMP_LBD"/>
</dbReference>
<keyword evidence="12" id="KW-1185">Reference proteome</keyword>
<evidence type="ECO:0000313" key="11">
    <source>
        <dbReference type="EMBL" id="KAK9697072.1"/>
    </source>
</evidence>
<keyword evidence="8" id="KW-0472">Membrane</keyword>
<dbReference type="AlphaFoldDB" id="A0AAW1J275"/>
<evidence type="ECO:0000256" key="5">
    <source>
        <dbReference type="ARBA" id="ARBA00022989"/>
    </source>
</evidence>
<dbReference type="SUPFAM" id="SSF50729">
    <property type="entry name" value="PH domain-like"/>
    <property type="match status" value="1"/>
</dbReference>
<sequence length="771" mass="86046">MLISAVLLLGFILGIFSVLAVEGFLILILIKRLSKGSNSVDSAVVTSQHPLDPRQSLHSLYQKQGVVWVLDPEKLPKVPAQADQTKKKEVVEVSPIRKHAKIKDRTLFLTEVDGSLTKVLLKGCQVVAVSASSMPTKKWAKLYPIKIESKNAVLYQGSKIFHIYAETSWDKESWCRALRLASYDDKERLQWHAKLSEEFRSYLKSLTEGYPFLIKPSVGFHGWPVDKVNRIEDPPSKVRQFWRKLSKKGSLPSHDEKRIADKARVPQGLASIPSMSKSAPPGKMTNGCFEDVASVSSSESFHFGSSTHLSEMSDADTSDKFGVDEGTLCLNLLMSRLFFDVKNNLDIKTALKDRIQRTLTNMRTPSYIGEVICNDVDPGHLPPHIHGMRAIPTDMNDLWALEMDIEYSGGVILYIEARLEVGELDSHNGMIDENIESTSSGDVPTNLLEDFKEELNLSAGATDTSHQLHTDDNRFDKFRGSKTGVSTSASGSRWKAILNSVAKHVSQVPLTLAIKVASLKGTIQLHVKPPPSDQLWFGFTSMPDIQFQLESSVKDHKITNGRIASFLISRFKASIRETLVLPNCESISVSWMLAEKDDWIPRSAAPLFRVNRVSPSETTTSNEDSNPQPSKPKTADRDLDSKLVKPKKADSFKQPVHEDQGQIVPFSAMGSSSSQPNPSSDELRAPLLQNGESLDCSVKRREETSESHSPSRYVSLKEESNSNDDDDAKPKKAGRKSRMFDLGKRMGEKIEEKRRHIEEKSRNIVEKMRGP</sequence>
<keyword evidence="6" id="KW-0445">Lipid transport</keyword>
<feature type="compositionally biased region" description="Basic and acidic residues" evidence="9">
    <location>
        <begin position="697"/>
        <end position="706"/>
    </location>
</feature>
<comment type="subcellular location">
    <subcellularLocation>
        <location evidence="1">Endoplasmic reticulum membrane</location>
    </subcellularLocation>
</comment>
<organism evidence="11 12">
    <name type="scientific">Saponaria officinalis</name>
    <name type="common">Common soapwort</name>
    <name type="synonym">Lychnis saponaria</name>
    <dbReference type="NCBI Taxonomy" id="3572"/>
    <lineage>
        <taxon>Eukaryota</taxon>
        <taxon>Viridiplantae</taxon>
        <taxon>Streptophyta</taxon>
        <taxon>Embryophyta</taxon>
        <taxon>Tracheophyta</taxon>
        <taxon>Spermatophyta</taxon>
        <taxon>Magnoliopsida</taxon>
        <taxon>eudicotyledons</taxon>
        <taxon>Gunneridae</taxon>
        <taxon>Pentapetalae</taxon>
        <taxon>Caryophyllales</taxon>
        <taxon>Caryophyllaceae</taxon>
        <taxon>Caryophylleae</taxon>
        <taxon>Saponaria</taxon>
    </lineage>
</organism>
<dbReference type="PANTHER" id="PTHR13466:SF0">
    <property type="entry name" value="SMP-LTD DOMAIN-CONTAINING PROTEIN"/>
    <property type="match status" value="1"/>
</dbReference>
<protein>
    <recommendedName>
        <fullName evidence="10">SMP-LTD domain-containing protein</fullName>
    </recommendedName>
</protein>
<feature type="compositionally biased region" description="Basic and acidic residues" evidence="9">
    <location>
        <begin position="633"/>
        <end position="660"/>
    </location>
</feature>
<feature type="compositionally biased region" description="Polar residues" evidence="9">
    <location>
        <begin position="613"/>
        <end position="628"/>
    </location>
</feature>
<evidence type="ECO:0000256" key="3">
    <source>
        <dbReference type="ARBA" id="ARBA00022692"/>
    </source>
</evidence>
<keyword evidence="3" id="KW-0812">Transmembrane</keyword>
<comment type="caution">
    <text evidence="11">The sequence shown here is derived from an EMBL/GenBank/DDBJ whole genome shotgun (WGS) entry which is preliminary data.</text>
</comment>
<dbReference type="EMBL" id="JBDFQZ010000008">
    <property type="protein sequence ID" value="KAK9697072.1"/>
    <property type="molecule type" value="Genomic_DNA"/>
</dbReference>
<dbReference type="GO" id="GO:0006869">
    <property type="term" value="P:lipid transport"/>
    <property type="evidence" value="ECO:0007669"/>
    <property type="project" value="UniProtKB-KW"/>
</dbReference>
<proteinExistence type="predicted"/>
<evidence type="ECO:0000259" key="10">
    <source>
        <dbReference type="PROSITE" id="PS51847"/>
    </source>
</evidence>
<dbReference type="CDD" id="cd21675">
    <property type="entry name" value="SMP_TEX2"/>
    <property type="match status" value="1"/>
</dbReference>
<name>A0AAW1J275_SAPOF</name>
<evidence type="ECO:0000256" key="9">
    <source>
        <dbReference type="SAM" id="MobiDB-lite"/>
    </source>
</evidence>
<accession>A0AAW1J275</accession>
<feature type="compositionally biased region" description="Low complexity" evidence="9">
    <location>
        <begin position="671"/>
        <end position="680"/>
    </location>
</feature>
<keyword evidence="4" id="KW-0256">Endoplasmic reticulum</keyword>
<gene>
    <name evidence="11" type="ORF">RND81_08G012800</name>
</gene>
<reference evidence="11" key="1">
    <citation type="submission" date="2024-03" db="EMBL/GenBank/DDBJ databases">
        <title>WGS assembly of Saponaria officinalis var. Norfolk2.</title>
        <authorList>
            <person name="Jenkins J."/>
            <person name="Shu S."/>
            <person name="Grimwood J."/>
            <person name="Barry K."/>
            <person name="Goodstein D."/>
            <person name="Schmutz J."/>
            <person name="Leebens-Mack J."/>
            <person name="Osbourn A."/>
        </authorList>
    </citation>
    <scope>NUCLEOTIDE SEQUENCE [LARGE SCALE GENOMIC DNA]</scope>
    <source>
        <strain evidence="11">JIC</strain>
    </source>
</reference>
<dbReference type="GO" id="GO:0008289">
    <property type="term" value="F:lipid binding"/>
    <property type="evidence" value="ECO:0007669"/>
    <property type="project" value="UniProtKB-KW"/>
</dbReference>
<dbReference type="GO" id="GO:0005789">
    <property type="term" value="C:endoplasmic reticulum membrane"/>
    <property type="evidence" value="ECO:0007669"/>
    <property type="project" value="UniProtKB-SubCell"/>
</dbReference>
<evidence type="ECO:0000256" key="6">
    <source>
        <dbReference type="ARBA" id="ARBA00023055"/>
    </source>
</evidence>
<dbReference type="PROSITE" id="PS51847">
    <property type="entry name" value="SMP"/>
    <property type="match status" value="1"/>
</dbReference>
<feature type="domain" description="SMP-LTD" evidence="10">
    <location>
        <begin position="328"/>
        <end position="590"/>
    </location>
</feature>
<feature type="compositionally biased region" description="Basic and acidic residues" evidence="9">
    <location>
        <begin position="738"/>
        <end position="771"/>
    </location>
</feature>
<dbReference type="InterPro" id="IPR057080">
    <property type="entry name" value="PH_SMPa"/>
</dbReference>
<evidence type="ECO:0000256" key="2">
    <source>
        <dbReference type="ARBA" id="ARBA00022448"/>
    </source>
</evidence>
<dbReference type="Pfam" id="PF23065">
    <property type="entry name" value="PH_SMPa"/>
    <property type="match status" value="1"/>
</dbReference>
<evidence type="ECO:0000256" key="4">
    <source>
        <dbReference type="ARBA" id="ARBA00022824"/>
    </source>
</evidence>
<evidence type="ECO:0000313" key="12">
    <source>
        <dbReference type="Proteomes" id="UP001443914"/>
    </source>
</evidence>
<feature type="region of interest" description="Disordered" evidence="9">
    <location>
        <begin position="611"/>
        <end position="771"/>
    </location>
</feature>
<dbReference type="PANTHER" id="PTHR13466">
    <property type="entry name" value="TEX2 PROTEIN-RELATED"/>
    <property type="match status" value="1"/>
</dbReference>
<evidence type="ECO:0000256" key="1">
    <source>
        <dbReference type="ARBA" id="ARBA00004586"/>
    </source>
</evidence>
<keyword evidence="7" id="KW-0446">Lipid-binding</keyword>
<keyword evidence="2" id="KW-0813">Transport</keyword>
<keyword evidence="5" id="KW-1133">Transmembrane helix</keyword>
<evidence type="ECO:0000256" key="7">
    <source>
        <dbReference type="ARBA" id="ARBA00023121"/>
    </source>
</evidence>
<dbReference type="Proteomes" id="UP001443914">
    <property type="component" value="Unassembled WGS sequence"/>
</dbReference>